<evidence type="ECO:0000313" key="2">
    <source>
        <dbReference type="Proteomes" id="UP000036867"/>
    </source>
</evidence>
<gene>
    <name evidence="1" type="ORF">AMD00_12260</name>
</gene>
<keyword evidence="2" id="KW-1185">Reference proteome</keyword>
<comment type="caution">
    <text evidence="1">The sequence shown here is derived from an EMBL/GenBank/DDBJ whole genome shotgun (WGS) entry which is preliminary data.</text>
</comment>
<accession>A0A0M0LDI1</accession>
<name>A0A0M0LDI1_9BACL</name>
<sequence>MLLSKAWEAFESVKRIEGFSPQTLKAYRLQASLLIKYF</sequence>
<reference evidence="2" key="1">
    <citation type="submission" date="2015-08" db="EMBL/GenBank/DDBJ databases">
        <title>Fjat-10028 dsm 16317.</title>
        <authorList>
            <person name="Liu B."/>
            <person name="Wang J."/>
            <person name="Zhu Y."/>
            <person name="Liu G."/>
            <person name="Chen Q."/>
            <person name="Chen Z."/>
            <person name="Lan J."/>
            <person name="Che J."/>
            <person name="Ge C."/>
            <person name="Shi H."/>
            <person name="Pan Z."/>
            <person name="Liu X."/>
        </authorList>
    </citation>
    <scope>NUCLEOTIDE SEQUENCE [LARGE SCALE GENOMIC DNA]</scope>
    <source>
        <strain evidence="2">DSM 16317</strain>
    </source>
</reference>
<dbReference type="AlphaFoldDB" id="A0A0M0LDI1"/>
<evidence type="ECO:0000313" key="1">
    <source>
        <dbReference type="EMBL" id="KOO49155.1"/>
    </source>
</evidence>
<dbReference type="Proteomes" id="UP000036867">
    <property type="component" value="Unassembled WGS sequence"/>
</dbReference>
<dbReference type="STRING" id="263475.AMD00_12260"/>
<proteinExistence type="predicted"/>
<organism evidence="1 2">
    <name type="scientific">Viridibacillus arvi</name>
    <dbReference type="NCBI Taxonomy" id="263475"/>
    <lineage>
        <taxon>Bacteria</taxon>
        <taxon>Bacillati</taxon>
        <taxon>Bacillota</taxon>
        <taxon>Bacilli</taxon>
        <taxon>Bacillales</taxon>
        <taxon>Caryophanaceae</taxon>
        <taxon>Viridibacillus</taxon>
    </lineage>
</organism>
<protein>
    <submittedName>
        <fullName evidence="1">Integrase</fullName>
    </submittedName>
</protein>
<feature type="non-terminal residue" evidence="1">
    <location>
        <position position="38"/>
    </location>
</feature>
<dbReference type="EMBL" id="LILB01000005">
    <property type="protein sequence ID" value="KOO49155.1"/>
    <property type="molecule type" value="Genomic_DNA"/>
</dbReference>